<keyword evidence="2" id="KW-1133">Transmembrane helix</keyword>
<feature type="transmembrane region" description="Helical" evidence="2">
    <location>
        <begin position="467"/>
        <end position="488"/>
    </location>
</feature>
<feature type="compositionally biased region" description="Pro residues" evidence="1">
    <location>
        <begin position="135"/>
        <end position="153"/>
    </location>
</feature>
<feature type="transmembrane region" description="Helical" evidence="2">
    <location>
        <begin position="711"/>
        <end position="733"/>
    </location>
</feature>
<feature type="transmembrane region" description="Helical" evidence="2">
    <location>
        <begin position="1242"/>
        <end position="1263"/>
    </location>
</feature>
<feature type="transmembrane region" description="Helical" evidence="2">
    <location>
        <begin position="378"/>
        <end position="396"/>
    </location>
</feature>
<feature type="transmembrane region" description="Helical" evidence="2">
    <location>
        <begin position="1393"/>
        <end position="1410"/>
    </location>
</feature>
<feature type="transmembrane region" description="Helical" evidence="2">
    <location>
        <begin position="1368"/>
        <end position="1387"/>
    </location>
</feature>
<feature type="transmembrane region" description="Helical" evidence="2">
    <location>
        <begin position="889"/>
        <end position="906"/>
    </location>
</feature>
<organism evidence="3 4">
    <name type="scientific">Thiocystis violascens (strain ATCC 17096 / DSM 198 / 6111)</name>
    <name type="common">Chromatium violascens</name>
    <dbReference type="NCBI Taxonomy" id="765911"/>
    <lineage>
        <taxon>Bacteria</taxon>
        <taxon>Pseudomonadati</taxon>
        <taxon>Pseudomonadota</taxon>
        <taxon>Gammaproteobacteria</taxon>
        <taxon>Chromatiales</taxon>
        <taxon>Chromatiaceae</taxon>
        <taxon>Thiocystis</taxon>
    </lineage>
</organism>
<feature type="transmembrane region" description="Helical" evidence="2">
    <location>
        <begin position="1849"/>
        <end position="1871"/>
    </location>
</feature>
<feature type="transmembrane region" description="Helical" evidence="2">
    <location>
        <begin position="1269"/>
        <end position="1286"/>
    </location>
</feature>
<feature type="transmembrane region" description="Helical" evidence="2">
    <location>
        <begin position="1337"/>
        <end position="1356"/>
    </location>
</feature>
<feature type="transmembrane region" description="Helical" evidence="2">
    <location>
        <begin position="1087"/>
        <end position="1104"/>
    </location>
</feature>
<feature type="transmembrane region" description="Helical" evidence="2">
    <location>
        <begin position="1019"/>
        <end position="1037"/>
    </location>
</feature>
<feature type="transmembrane region" description="Helical" evidence="2">
    <location>
        <begin position="1559"/>
        <end position="1576"/>
    </location>
</feature>
<protein>
    <submittedName>
        <fullName evidence="3">Uncharacterized protein</fullName>
    </submittedName>
</protein>
<sequence>MVWAFLIPMAGLWLVAPVVLLISLIVTHRRLKEVRQRLAAAQRLTPTGAAGRGASGDHHRYAPDDLDNLLLLRQELDRLADAGELTRERHRHLMGELDRVLVRHLRAGGATPDSRDWHHRRALAWSLLTQSMETPPGPPPWQPAEPAPTPAPSWTPVAAIPQAAEARTGWPALTLEPMDLEPLTLDLSDLEPPGARLAAPAPPVPPEPRQPPTHDSPPAKPKSIASTTRSLSGVEGKRQRFFGWPKLILPFLAQNIGWFIGAFCFVSGALFLIANTSGFVNALTVFASLTGATAFLLWAGYQFRRKVSEMVVASSMLLTLAMLLAPLDLAVAVRLIDASDGNGTLLIVSLLMTALTLTGFAWAAALSSALMDRVLRGTYPWLLTALAAVQLAAPLAGAWPDWPALAALHLVLLALLAYGLWRFARAWLQRLFVDQRLTTYYAAGMLVYTATVSFVHLTWIWPEPLPAGYAGPFLMALSGLLFPVDAAFKDWVNKYAFLSRVSFALYALSTVAIAVSLQSTPTLLLTLTLGAILYTWVTWRYRTLPPLLLLLGSVAGLYGFGILTRLPPAWHALASLPGLVALLLLARWIAPRSPAIARHALLACGGLLIGPTVWSLFWSLPGWVGFVTALTAAMLLSRIVRRVLALPDADPRWADADAGVVILASAAVSYAPVWTPLSWEAQTAFGLLALAALWSGLGLHVRWPVPVSRTVWIRGALASVALGLLLGGVAFWPNPLGRMEPLVLLTMASAVLLWLSLGLRRQMLFYGVLILVAGLGGLIKLGYFPGPSTGSSEFLMVLALWSWLTWLDWRDRQRQALRSLMDDVDVAPDSPSLSALVRVPLERAMALLWALGLVHLSLRLLDGALGAWLPAQMGLAILSGALLIGHFHLYRWAAMPFLLGLAGLMVQCDRLDLTLPWLGAVAVLYVLLVWRIAVAILASPAAWRLAGILSFTVPGGAGGRRQAEASLHACALIVATVPVAASLGLALLRSPAPEWLPALVLSLLLFVLTGWPRRSAPHALAALATLTVGVWLIAAWLNPVMLFGLGQPLVNVLLSAVMALAALGLEPGRHAQRTAPLAYWRSPLSRVGGLLYALALAGALLAALAEDPGLPSLLALLCLALFPVFRPLRNAANWRGPMLALLLGGLILSVVSRTGWNLQEMAWGAIVWGYLLWLGGNLWLPRWNARWPDWAVTPALWPLLGLAGVLGGATLGFLAGQLSPAAALALLTPYIWLLLRNTAWSGMAWLAVAALTGSGMLATGILAWQPLNMMLALLWLNLLFLLGTLWRRHGPRLAHWLNGRCAALDAPLFWIPFALLALLTLALTLETFGWRLTVAPPVFSGLSLTGVTVLLALTAGHAFRLRPYRFQAHLLLLGLTLLAVAALLNLAMTPNQFALAMTLWNGLLLLAWRYGPPGTDAWRVALTHWLNLLPAAAITLLFAASSLDWRFLTLTLIALAGVTLTTGWWMRARIWLALGLTLALTATYTAWFKGTDPFVLEIVGGLAPWYAVQTLLLWLGSLAVQRSLDARAYRLADDRSEVDPERLARLADLEQTLSELRPWLLVSGLGWLLWHGWSVLASQAGWGASPWHFGVRADPLAAGAALLLLAGWAAVRAWRRPDEPRWIDLAALLLGLLAGYARLVGLGLAPFAVGDTTVLMAAAYVALLLHQFSGARPFYRLALLLPILAVATTPLQLASGWSGGTLLAASVLYLTLASRQRHPWALYLGVLALNGAVYLWAPLWAERYELWQFYIAPAAVSVLALLHLHRAELRPSVLTGARLTALSALYAGAALDLFLRPELSVFVLALALAFLGILLGIALRIRAFLYAGVVFLIFNVIGQLVQFYPDQGIGRALILIGLGATITGGMVIFNLKREVILRRVRILRADLAAWE</sequence>
<name>I3YBM9_THIV6</name>
<feature type="transmembrane region" description="Helical" evidence="2">
    <location>
        <begin position="764"/>
        <end position="784"/>
    </location>
</feature>
<accession>I3YBM9</accession>
<feature type="transmembrane region" description="Helical" evidence="2">
    <location>
        <begin position="1110"/>
        <end position="1126"/>
    </location>
</feature>
<evidence type="ECO:0000313" key="3">
    <source>
        <dbReference type="EMBL" id="AFL74397.1"/>
    </source>
</evidence>
<dbReference type="EMBL" id="CP003154">
    <property type="protein sequence ID" value="AFL74397.1"/>
    <property type="molecule type" value="Genomic_DNA"/>
</dbReference>
<feature type="transmembrane region" description="Helical" evidence="2">
    <location>
        <begin position="1697"/>
        <end position="1713"/>
    </location>
</feature>
<feature type="transmembrane region" description="Helical" evidence="2">
    <location>
        <begin position="441"/>
        <end position="461"/>
    </location>
</feature>
<feature type="transmembrane region" description="Helical" evidence="2">
    <location>
        <begin position="1470"/>
        <end position="1488"/>
    </location>
</feature>
<feature type="transmembrane region" description="Helical" evidence="2">
    <location>
        <begin position="1720"/>
        <end position="1741"/>
    </location>
</feature>
<feature type="transmembrane region" description="Helical" evidence="2">
    <location>
        <begin position="623"/>
        <end position="641"/>
    </location>
</feature>
<dbReference type="OrthoDB" id="7052348at2"/>
<feature type="transmembrane region" description="Helical" evidence="2">
    <location>
        <begin position="279"/>
        <end position="299"/>
    </location>
</feature>
<dbReference type="STRING" id="765911.Thivi_2456"/>
<proteinExistence type="predicted"/>
<feature type="transmembrane region" description="Helical" evidence="2">
    <location>
        <begin position="1494"/>
        <end position="1520"/>
    </location>
</feature>
<feature type="transmembrane region" description="Helical" evidence="2">
    <location>
        <begin position="967"/>
        <end position="989"/>
    </location>
</feature>
<dbReference type="RefSeq" id="WP_014778842.1">
    <property type="nucleotide sequence ID" value="NC_018012.1"/>
</dbReference>
<feature type="transmembrane region" description="Helical" evidence="2">
    <location>
        <begin position="1447"/>
        <end position="1465"/>
    </location>
</feature>
<feature type="transmembrane region" description="Helical" evidence="2">
    <location>
        <begin position="1049"/>
        <end position="1066"/>
    </location>
</feature>
<dbReference type="KEGG" id="tvi:Thivi_2456"/>
<feature type="transmembrane region" description="Helical" evidence="2">
    <location>
        <begin position="844"/>
        <end position="861"/>
    </location>
</feature>
<feature type="transmembrane region" description="Helical" evidence="2">
    <location>
        <begin position="1776"/>
        <end position="1795"/>
    </location>
</feature>
<keyword evidence="2" id="KW-0812">Transmembrane</keyword>
<feature type="region of interest" description="Disordered" evidence="1">
    <location>
        <begin position="130"/>
        <end position="155"/>
    </location>
</feature>
<feature type="transmembrane region" description="Helical" evidence="2">
    <location>
        <begin position="1192"/>
        <end position="1212"/>
    </location>
</feature>
<feature type="transmembrane region" description="Helical" evidence="2">
    <location>
        <begin position="1622"/>
        <end position="1639"/>
    </location>
</feature>
<evidence type="ECO:0000256" key="2">
    <source>
        <dbReference type="SAM" id="Phobius"/>
    </source>
</evidence>
<feature type="transmembrane region" description="Helical" evidence="2">
    <location>
        <begin position="1422"/>
        <end position="1441"/>
    </location>
</feature>
<gene>
    <name evidence="3" type="ordered locus">Thivi_2456</name>
</gene>
<feature type="transmembrane region" description="Helical" evidence="2">
    <location>
        <begin position="1801"/>
        <end position="1819"/>
    </location>
</feature>
<feature type="transmembrane region" description="Helical" evidence="2">
    <location>
        <begin position="523"/>
        <end position="539"/>
    </location>
</feature>
<feature type="compositionally biased region" description="Pro residues" evidence="1">
    <location>
        <begin position="200"/>
        <end position="220"/>
    </location>
</feature>
<feature type="transmembrane region" description="Helical" evidence="2">
    <location>
        <begin position="679"/>
        <end position="699"/>
    </location>
</feature>
<feature type="transmembrane region" description="Helical" evidence="2">
    <location>
        <begin position="918"/>
        <end position="946"/>
    </location>
</feature>
<feature type="transmembrane region" description="Helical" evidence="2">
    <location>
        <begin position="1218"/>
        <end position="1235"/>
    </location>
</feature>
<feature type="transmembrane region" description="Helical" evidence="2">
    <location>
        <begin position="6"/>
        <end position="27"/>
    </location>
</feature>
<feature type="transmembrane region" description="Helical" evidence="2">
    <location>
        <begin position="311"/>
        <end position="333"/>
    </location>
</feature>
<feature type="transmembrane region" description="Helical" evidence="2">
    <location>
        <begin position="600"/>
        <end position="617"/>
    </location>
</feature>
<feature type="transmembrane region" description="Helical" evidence="2">
    <location>
        <begin position="790"/>
        <end position="809"/>
    </location>
</feature>
<feature type="transmembrane region" description="Helical" evidence="2">
    <location>
        <begin position="1747"/>
        <end position="1764"/>
    </location>
</feature>
<feature type="region of interest" description="Disordered" evidence="1">
    <location>
        <begin position="185"/>
        <end position="232"/>
    </location>
</feature>
<feature type="transmembrane region" description="Helical" evidence="2">
    <location>
        <begin position="1596"/>
        <end position="1615"/>
    </location>
</feature>
<feature type="transmembrane region" description="Helical" evidence="2">
    <location>
        <begin position="247"/>
        <end position="273"/>
    </location>
</feature>
<feature type="transmembrane region" description="Helical" evidence="2">
    <location>
        <begin position="1307"/>
        <end position="1325"/>
    </location>
</feature>
<reference evidence="3 4" key="1">
    <citation type="submission" date="2012-06" db="EMBL/GenBank/DDBJ databases">
        <title>Complete sequence of Thiocystis violascens DSM 198.</title>
        <authorList>
            <consortium name="US DOE Joint Genome Institute"/>
            <person name="Lucas S."/>
            <person name="Han J."/>
            <person name="Lapidus A."/>
            <person name="Cheng J.-F."/>
            <person name="Goodwin L."/>
            <person name="Pitluck S."/>
            <person name="Peters L."/>
            <person name="Ovchinnikova G."/>
            <person name="Teshima H."/>
            <person name="Detter J.C."/>
            <person name="Han C."/>
            <person name="Tapia R."/>
            <person name="Land M."/>
            <person name="Hauser L."/>
            <person name="Kyrpides N."/>
            <person name="Ivanova N."/>
            <person name="Pagani I."/>
            <person name="Vogl K."/>
            <person name="Liu Z."/>
            <person name="Frigaard N.-U."/>
            <person name="Bryant D."/>
            <person name="Woyke T."/>
        </authorList>
    </citation>
    <scope>NUCLEOTIDE SEQUENCE [LARGE SCALE GENOMIC DNA]</scope>
    <source>
        <strain evidence="4">ATCC 17096 / DSM 198 / 6111</strain>
    </source>
</reference>
<feature type="transmembrane region" description="Helical" evidence="2">
    <location>
        <begin position="345"/>
        <end position="366"/>
    </location>
</feature>
<evidence type="ECO:0000313" key="4">
    <source>
        <dbReference type="Proteomes" id="UP000006062"/>
    </source>
</evidence>
<dbReference type="Proteomes" id="UP000006062">
    <property type="component" value="Chromosome"/>
</dbReference>
<dbReference type="HOGENOM" id="CLU_236003_0_0_6"/>
<feature type="transmembrane region" description="Helical" evidence="2">
    <location>
        <begin position="402"/>
        <end position="421"/>
    </location>
</feature>
<feature type="transmembrane region" description="Helical" evidence="2">
    <location>
        <begin position="569"/>
        <end position="588"/>
    </location>
</feature>
<feature type="transmembrane region" description="Helical" evidence="2">
    <location>
        <begin position="995"/>
        <end position="1012"/>
    </location>
</feature>
<feature type="transmembrane region" description="Helical" evidence="2">
    <location>
        <begin position="546"/>
        <end position="563"/>
    </location>
</feature>
<evidence type="ECO:0000256" key="1">
    <source>
        <dbReference type="SAM" id="MobiDB-lite"/>
    </source>
</evidence>
<feature type="transmembrane region" description="Helical" evidence="2">
    <location>
        <begin position="1162"/>
        <end position="1180"/>
    </location>
</feature>
<keyword evidence="4" id="KW-1185">Reference proteome</keyword>
<feature type="transmembrane region" description="Helical" evidence="2">
    <location>
        <begin position="495"/>
        <end position="517"/>
    </location>
</feature>
<feature type="transmembrane region" description="Helical" evidence="2">
    <location>
        <begin position="739"/>
        <end position="757"/>
    </location>
</feature>
<feature type="transmembrane region" description="Helical" evidence="2">
    <location>
        <begin position="653"/>
        <end position="673"/>
    </location>
</feature>
<feature type="transmembrane region" description="Helical" evidence="2">
    <location>
        <begin position="1138"/>
        <end position="1156"/>
    </location>
</feature>
<keyword evidence="2" id="KW-0472">Membrane</keyword>
<dbReference type="eggNOG" id="COG4223">
    <property type="taxonomic scope" value="Bacteria"/>
</dbReference>
<feature type="transmembrane region" description="Helical" evidence="2">
    <location>
        <begin position="1824"/>
        <end position="1843"/>
    </location>
</feature>